<comment type="caution">
    <text evidence="1">The sequence shown here is derived from an EMBL/GenBank/DDBJ whole genome shotgun (WGS) entry which is preliminary data.</text>
</comment>
<dbReference type="RefSeq" id="WP_149999438.1">
    <property type="nucleotide sequence ID" value="NZ_BKCL01000001.1"/>
</dbReference>
<dbReference type="EMBL" id="BKCL01000001">
    <property type="protein sequence ID" value="GEQ96855.1"/>
    <property type="molecule type" value="Genomic_DNA"/>
</dbReference>
<evidence type="ECO:0000313" key="2">
    <source>
        <dbReference type="Proteomes" id="UP000322084"/>
    </source>
</evidence>
<sequence length="206" mass="23433">MPKSFVIVDDFLANADEVRNSALSLDYPFPESKTYFPGRNSEKRLLIDGLDQEVSSHVGEPLRPVQGTGHGKFRLSLEGDQGEGNIHIDPQCHWSGILYLSRPEDCQGGTDFFRHKPTNTDCAPITPDQLKAANLQSFQDIYNEIVIPHSNDSSKWERTMRIPMRYNRLILLRPWFWHAAGPGFGHDLTTGRLVYLMFYVNGTQLI</sequence>
<dbReference type="Proteomes" id="UP000322084">
    <property type="component" value="Unassembled WGS sequence"/>
</dbReference>
<protein>
    <recommendedName>
        <fullName evidence="3">Phytanoyl-CoA dioxygenase</fullName>
    </recommendedName>
</protein>
<evidence type="ECO:0008006" key="3">
    <source>
        <dbReference type="Google" id="ProtNLM"/>
    </source>
</evidence>
<accession>A0A5A7MPA6</accession>
<organism evidence="1 2">
    <name type="scientific">Iodidimonas gelatinilytica</name>
    <dbReference type="NCBI Taxonomy" id="1236966"/>
    <lineage>
        <taxon>Bacteria</taxon>
        <taxon>Pseudomonadati</taxon>
        <taxon>Pseudomonadota</taxon>
        <taxon>Alphaproteobacteria</taxon>
        <taxon>Iodidimonadales</taxon>
        <taxon>Iodidimonadaceae</taxon>
        <taxon>Iodidimonas</taxon>
    </lineage>
</organism>
<name>A0A5A7MPA6_9PROT</name>
<dbReference type="AlphaFoldDB" id="A0A5A7MPA6"/>
<dbReference type="Pfam" id="PF20043">
    <property type="entry name" value="DUF6445"/>
    <property type="match status" value="1"/>
</dbReference>
<reference evidence="1 2" key="1">
    <citation type="submission" date="2019-09" db="EMBL/GenBank/DDBJ databases">
        <title>NBRP : Genome information of microbial organism related human and environment.</title>
        <authorList>
            <person name="Hattori M."/>
            <person name="Oshima K."/>
            <person name="Inaba H."/>
            <person name="Suda W."/>
            <person name="Sakamoto M."/>
            <person name="Iino T."/>
            <person name="Kitahara M."/>
            <person name="Oshida Y."/>
            <person name="Iida T."/>
            <person name="Kudo T."/>
            <person name="Itoh T."/>
            <person name="Ohkuma M."/>
        </authorList>
    </citation>
    <scope>NUCLEOTIDE SEQUENCE [LARGE SCALE GENOMIC DNA]</scope>
    <source>
        <strain evidence="1 2">Hi-2</strain>
    </source>
</reference>
<proteinExistence type="predicted"/>
<dbReference type="InterPro" id="IPR045617">
    <property type="entry name" value="DUF6445"/>
</dbReference>
<evidence type="ECO:0000313" key="1">
    <source>
        <dbReference type="EMBL" id="GEQ96855.1"/>
    </source>
</evidence>
<gene>
    <name evidence="1" type="ORF">JCM17844_04920</name>
</gene>
<dbReference type="Gene3D" id="2.60.120.620">
    <property type="entry name" value="q2cbj1_9rhob like domain"/>
    <property type="match status" value="1"/>
</dbReference>